<dbReference type="SUPFAM" id="SSF56801">
    <property type="entry name" value="Acetyl-CoA synthetase-like"/>
    <property type="match status" value="1"/>
</dbReference>
<gene>
    <name evidence="2" type="ORF">SAMN06295970_101425</name>
</gene>
<keyword evidence="3" id="KW-1185">Reference proteome</keyword>
<evidence type="ECO:0000259" key="1">
    <source>
        <dbReference type="Pfam" id="PF00501"/>
    </source>
</evidence>
<reference evidence="2 3" key="1">
    <citation type="submission" date="2017-05" db="EMBL/GenBank/DDBJ databases">
        <authorList>
            <person name="Varghese N."/>
            <person name="Submissions S."/>
        </authorList>
    </citation>
    <scope>NUCLEOTIDE SEQUENCE [LARGE SCALE GENOMIC DNA]</scope>
    <source>
        <strain evidence="2 3">DSM 26001</strain>
    </source>
</reference>
<dbReference type="Proteomes" id="UP001158049">
    <property type="component" value="Unassembled WGS sequence"/>
</dbReference>
<dbReference type="InterPro" id="IPR000873">
    <property type="entry name" value="AMP-dep_synth/lig_dom"/>
</dbReference>
<evidence type="ECO:0000313" key="3">
    <source>
        <dbReference type="Proteomes" id="UP001158049"/>
    </source>
</evidence>
<name>A0ABY1PS28_9BURK</name>
<dbReference type="Pfam" id="PF00501">
    <property type="entry name" value="AMP-binding"/>
    <property type="match status" value="1"/>
</dbReference>
<evidence type="ECO:0000313" key="2">
    <source>
        <dbReference type="EMBL" id="SMP44445.1"/>
    </source>
</evidence>
<dbReference type="EMBL" id="FXUL01000001">
    <property type="protein sequence ID" value="SMP44445.1"/>
    <property type="molecule type" value="Genomic_DNA"/>
</dbReference>
<protein>
    <submittedName>
        <fullName evidence="2">AMP-binding enzyme</fullName>
    </submittedName>
</protein>
<dbReference type="Gene3D" id="3.40.50.12780">
    <property type="entry name" value="N-terminal domain of ligase-like"/>
    <property type="match status" value="1"/>
</dbReference>
<sequence length="206" mass="22006">MPESLFQALARHARLQPDAIACASRFRLASYRKLWSRVERATARLQGEWRIRPGDIVAYQGRGHPDAIVLFVALARCGAVLLPLEHPASRAAFAGLAERPGLALALFDDELDPGPDASRIAPAAFPLSTLIGQPCPYRATVAPPDTAACSLLRLAGDGSLRPLSLDQLGEETAGEGREVHGALFDANVFGPVVLSALHAGDTLTWR</sequence>
<proteinExistence type="predicted"/>
<comment type="caution">
    <text evidence="2">The sequence shown here is derived from an EMBL/GenBank/DDBJ whole genome shotgun (WGS) entry which is preliminary data.</text>
</comment>
<accession>A0ABY1PS28</accession>
<feature type="domain" description="AMP-dependent synthetase/ligase" evidence="1">
    <location>
        <begin position="10"/>
        <end position="104"/>
    </location>
</feature>
<organism evidence="2 3">
    <name type="scientific">Noviherbaspirillum suwonense</name>
    <dbReference type="NCBI Taxonomy" id="1224511"/>
    <lineage>
        <taxon>Bacteria</taxon>
        <taxon>Pseudomonadati</taxon>
        <taxon>Pseudomonadota</taxon>
        <taxon>Betaproteobacteria</taxon>
        <taxon>Burkholderiales</taxon>
        <taxon>Oxalobacteraceae</taxon>
        <taxon>Noviherbaspirillum</taxon>
    </lineage>
</organism>
<dbReference type="InterPro" id="IPR042099">
    <property type="entry name" value="ANL_N_sf"/>
</dbReference>